<dbReference type="RefSeq" id="WP_345337833.1">
    <property type="nucleotide sequence ID" value="NZ_BAABLI010000004.1"/>
</dbReference>
<comment type="caution">
    <text evidence="1">The sequence shown here is derived from an EMBL/GenBank/DDBJ whole genome shotgun (WGS) entry which is preliminary data.</text>
</comment>
<keyword evidence="2" id="KW-1185">Reference proteome</keyword>
<dbReference type="Proteomes" id="UP001597380">
    <property type="component" value="Unassembled WGS sequence"/>
</dbReference>
<dbReference type="Gene3D" id="1.10.3210.10">
    <property type="entry name" value="Hypothetical protein af1432"/>
    <property type="match status" value="1"/>
</dbReference>
<evidence type="ECO:0000313" key="1">
    <source>
        <dbReference type="EMBL" id="MFD2095097.1"/>
    </source>
</evidence>
<sequence length="191" mass="22195">MSRDTATPENTMPEIETDIALVEEILLPWQSALMADFLGYRNHVYRMLHFCFALHDCQGDDRDKFIIAACHHDLGIWPEGVVDYLPPSIALAKYYLDQKGQNEWQEEICLMIDMHHKIRAFKDPKYPLVEVFRQADLVDVSLGKIRKGIPKSYVNAVREAFPNAGFHKRLGELAWEQFKKHPLNPAPMMKW</sequence>
<evidence type="ECO:0000313" key="2">
    <source>
        <dbReference type="Proteomes" id="UP001597380"/>
    </source>
</evidence>
<proteinExistence type="predicted"/>
<organism evidence="1 2">
    <name type="scientific">Corallincola platygyrae</name>
    <dbReference type="NCBI Taxonomy" id="1193278"/>
    <lineage>
        <taxon>Bacteria</taxon>
        <taxon>Pseudomonadati</taxon>
        <taxon>Pseudomonadota</taxon>
        <taxon>Gammaproteobacteria</taxon>
        <taxon>Alteromonadales</taxon>
        <taxon>Psychromonadaceae</taxon>
        <taxon>Corallincola</taxon>
    </lineage>
</organism>
<reference evidence="2" key="1">
    <citation type="journal article" date="2019" name="Int. J. Syst. Evol. Microbiol.">
        <title>The Global Catalogue of Microorganisms (GCM) 10K type strain sequencing project: providing services to taxonomists for standard genome sequencing and annotation.</title>
        <authorList>
            <consortium name="The Broad Institute Genomics Platform"/>
            <consortium name="The Broad Institute Genome Sequencing Center for Infectious Disease"/>
            <person name="Wu L."/>
            <person name="Ma J."/>
        </authorList>
    </citation>
    <scope>NUCLEOTIDE SEQUENCE [LARGE SCALE GENOMIC DNA]</scope>
    <source>
        <strain evidence="2">CGMCC 1.10992</strain>
    </source>
</reference>
<dbReference type="EMBL" id="JBHUHT010000007">
    <property type="protein sequence ID" value="MFD2095097.1"/>
    <property type="molecule type" value="Genomic_DNA"/>
</dbReference>
<name>A0ABW4XJ32_9GAMM</name>
<accession>A0ABW4XJ32</accession>
<protein>
    <recommendedName>
        <fullName evidence="3">HD domain-containing protein</fullName>
    </recommendedName>
</protein>
<dbReference type="SUPFAM" id="SSF109604">
    <property type="entry name" value="HD-domain/PDEase-like"/>
    <property type="match status" value="1"/>
</dbReference>
<evidence type="ECO:0008006" key="3">
    <source>
        <dbReference type="Google" id="ProtNLM"/>
    </source>
</evidence>
<gene>
    <name evidence="1" type="ORF">ACFSJ3_03810</name>
</gene>